<dbReference type="AlphaFoldDB" id="A0A1D1V500"/>
<organism evidence="1 2">
    <name type="scientific">Ramazzottius varieornatus</name>
    <name type="common">Water bear</name>
    <name type="synonym">Tardigrade</name>
    <dbReference type="NCBI Taxonomy" id="947166"/>
    <lineage>
        <taxon>Eukaryota</taxon>
        <taxon>Metazoa</taxon>
        <taxon>Ecdysozoa</taxon>
        <taxon>Tardigrada</taxon>
        <taxon>Eutardigrada</taxon>
        <taxon>Parachela</taxon>
        <taxon>Hypsibioidea</taxon>
        <taxon>Ramazzottiidae</taxon>
        <taxon>Ramazzottius</taxon>
    </lineage>
</organism>
<comment type="caution">
    <text evidence="1">The sequence shown here is derived from an EMBL/GenBank/DDBJ whole genome shotgun (WGS) entry which is preliminary data.</text>
</comment>
<proteinExistence type="predicted"/>
<reference evidence="1 2" key="1">
    <citation type="journal article" date="2016" name="Nat. Commun.">
        <title>Extremotolerant tardigrade genome and improved radiotolerance of human cultured cells by tardigrade-unique protein.</title>
        <authorList>
            <person name="Hashimoto T."/>
            <person name="Horikawa D.D."/>
            <person name="Saito Y."/>
            <person name="Kuwahara H."/>
            <person name="Kozuka-Hata H."/>
            <person name="Shin-I T."/>
            <person name="Minakuchi Y."/>
            <person name="Ohishi K."/>
            <person name="Motoyama A."/>
            <person name="Aizu T."/>
            <person name="Enomoto A."/>
            <person name="Kondo K."/>
            <person name="Tanaka S."/>
            <person name="Hara Y."/>
            <person name="Koshikawa S."/>
            <person name="Sagara H."/>
            <person name="Miura T."/>
            <person name="Yokobori S."/>
            <person name="Miyagawa K."/>
            <person name="Suzuki Y."/>
            <person name="Kubo T."/>
            <person name="Oyama M."/>
            <person name="Kohara Y."/>
            <person name="Fujiyama A."/>
            <person name="Arakawa K."/>
            <person name="Katayama T."/>
            <person name="Toyoda A."/>
            <person name="Kunieda T."/>
        </authorList>
    </citation>
    <scope>NUCLEOTIDE SEQUENCE [LARGE SCALE GENOMIC DNA]</scope>
    <source>
        <strain evidence="1 2">YOKOZUNA-1</strain>
    </source>
</reference>
<evidence type="ECO:0000313" key="1">
    <source>
        <dbReference type="EMBL" id="GAU96781.1"/>
    </source>
</evidence>
<accession>A0A1D1V500</accession>
<keyword evidence="2" id="KW-1185">Reference proteome</keyword>
<protein>
    <submittedName>
        <fullName evidence="1">Uncharacterized protein</fullName>
    </submittedName>
</protein>
<name>A0A1D1V500_RAMVA</name>
<sequence>MAEHLRRLPMSQPVIGLSTFQPLCLIFYSTIFYESMQCTAPLDAVDGIGHGSICCCCNVNGALAHHI</sequence>
<dbReference type="EMBL" id="BDGG01000003">
    <property type="protein sequence ID" value="GAU96781.1"/>
    <property type="molecule type" value="Genomic_DNA"/>
</dbReference>
<evidence type="ECO:0000313" key="2">
    <source>
        <dbReference type="Proteomes" id="UP000186922"/>
    </source>
</evidence>
<gene>
    <name evidence="1" type="primary">RvY_08172-1</name>
    <name evidence="1" type="synonym">RvY_08172.1</name>
    <name evidence="1" type="ORF">RvY_08172</name>
</gene>
<dbReference type="Proteomes" id="UP000186922">
    <property type="component" value="Unassembled WGS sequence"/>
</dbReference>